<dbReference type="SUPFAM" id="SSF50044">
    <property type="entry name" value="SH3-domain"/>
    <property type="match status" value="2"/>
</dbReference>
<evidence type="ECO:0000256" key="1">
    <source>
        <dbReference type="ARBA" id="ARBA00022443"/>
    </source>
</evidence>
<keyword evidence="1 6" id="KW-0728">SH3 domain</keyword>
<dbReference type="SMART" id="SM00055">
    <property type="entry name" value="FCH"/>
    <property type="match status" value="1"/>
</dbReference>
<gene>
    <name evidence="11" type="ORF">DASB73_039590</name>
</gene>
<evidence type="ECO:0000256" key="4">
    <source>
        <dbReference type="ARBA" id="ARBA00061387"/>
    </source>
</evidence>
<evidence type="ECO:0000313" key="11">
    <source>
        <dbReference type="EMBL" id="GMM52996.1"/>
    </source>
</evidence>
<dbReference type="InterPro" id="IPR027267">
    <property type="entry name" value="AH/BAR_dom_sf"/>
</dbReference>
<feature type="compositionally biased region" description="Low complexity" evidence="8">
    <location>
        <begin position="522"/>
        <end position="537"/>
    </location>
</feature>
<name>A0AAV5RNB5_STABA</name>
<keyword evidence="2 7" id="KW-0175">Coiled coil</keyword>
<comment type="caution">
    <text evidence="11">The sequence shown here is derived from an EMBL/GenBank/DDBJ whole genome shotgun (WGS) entry which is preliminary data.</text>
</comment>
<evidence type="ECO:0000256" key="2">
    <source>
        <dbReference type="ARBA" id="ARBA00023054"/>
    </source>
</evidence>
<dbReference type="EMBL" id="BTGC01000008">
    <property type="protein sequence ID" value="GMM52996.1"/>
    <property type="molecule type" value="Genomic_DNA"/>
</dbReference>
<reference evidence="11 12" key="1">
    <citation type="journal article" date="2023" name="Elife">
        <title>Identification of key yeast species and microbe-microbe interactions impacting larval growth of Drosophila in the wild.</title>
        <authorList>
            <person name="Mure A."/>
            <person name="Sugiura Y."/>
            <person name="Maeda R."/>
            <person name="Honda K."/>
            <person name="Sakurai N."/>
            <person name="Takahashi Y."/>
            <person name="Watada M."/>
            <person name="Katoh T."/>
            <person name="Gotoh A."/>
            <person name="Gotoh Y."/>
            <person name="Taniguchi I."/>
            <person name="Nakamura K."/>
            <person name="Hayashi T."/>
            <person name="Katayama T."/>
            <person name="Uemura T."/>
            <person name="Hattori Y."/>
        </authorList>
    </citation>
    <scope>NUCLEOTIDE SEQUENCE [LARGE SCALE GENOMIC DNA]</scope>
    <source>
        <strain evidence="11 12">SB-73</strain>
    </source>
</reference>
<feature type="domain" description="SH3" evidence="9">
    <location>
        <begin position="546"/>
        <end position="604"/>
    </location>
</feature>
<dbReference type="PROSITE" id="PS51741">
    <property type="entry name" value="F_BAR"/>
    <property type="match status" value="1"/>
</dbReference>
<dbReference type="Pfam" id="PF00018">
    <property type="entry name" value="SH3_1"/>
    <property type="match status" value="2"/>
</dbReference>
<dbReference type="PROSITE" id="PS50002">
    <property type="entry name" value="SH3"/>
    <property type="match status" value="2"/>
</dbReference>
<dbReference type="SMART" id="SM00326">
    <property type="entry name" value="SH3"/>
    <property type="match status" value="2"/>
</dbReference>
<dbReference type="PANTHER" id="PTHR15735">
    <property type="entry name" value="FCH AND DOUBLE SH3 DOMAINS PROTEIN"/>
    <property type="match status" value="1"/>
</dbReference>
<evidence type="ECO:0000256" key="6">
    <source>
        <dbReference type="PROSITE-ProRule" id="PRU00192"/>
    </source>
</evidence>
<proteinExistence type="inferred from homology"/>
<comment type="similarity">
    <text evidence="4">Belongs to the BZZ1 family.</text>
</comment>
<dbReference type="GO" id="GO:0030864">
    <property type="term" value="C:cortical actin cytoskeleton"/>
    <property type="evidence" value="ECO:0007669"/>
    <property type="project" value="UniProtKB-ARBA"/>
</dbReference>
<dbReference type="Proteomes" id="UP001362899">
    <property type="component" value="Unassembled WGS sequence"/>
</dbReference>
<dbReference type="GO" id="GO:0045010">
    <property type="term" value="P:actin nucleation"/>
    <property type="evidence" value="ECO:0007669"/>
    <property type="project" value="UniProtKB-ARBA"/>
</dbReference>
<sequence>MSIGDSVLDGYKQTSSWVDNGIAWLEDLSEFYKERASIERESAQRLAQLTSKYFDKKAAASAKLSVGDLPVTTPGSLENQSLQTWQVLLHQSEATSQQRMKLADQFGRQVCNDLDVLRSRFEDLSKQFKKFDEHIEDRLKETIKKVSKQKHNYDNSCEQMESARAKGKKSVDSKQSDMYNAKNEYVVQVNIANRMKDKHYHDDIPQLLDAMQRANEARVAQTNRLLAAATQCEKNALENCTSGMNLALEAIEQNKPSLDTQMFVEHNANGFTFRDPPDFFFQPSNIWHDNDAIYTGSDTAVKFLQAMLNAALGKSDKASTASQSLMTMYTTAKESVEGVDFFQMKPQQATPLLRAEAKSLEKLVDAESDRLEIEVEIEAIEAATASVDMSSVPQTRLKTHRTLFGKKKEVVEVTNEKSKSHKTLGLTSLLARTSLINPGSSQSETVLVLYDFTAAGVGELSVQAGNTANLIENDDGTGWVKVDFQGQQGLVPSTYVQVQSSSAGSQPVSQSASHYTTPSFDSASISSQPLQASQPSQAPAPPPTRGSKNKMEALYDYAAQDASQLSIYVGAVITVTEPDDGSGWTTGTLDGSQGIFPTSYARPV</sequence>
<feature type="domain" description="SH3" evidence="9">
    <location>
        <begin position="441"/>
        <end position="501"/>
    </location>
</feature>
<evidence type="ECO:0000313" key="12">
    <source>
        <dbReference type="Proteomes" id="UP001362899"/>
    </source>
</evidence>
<dbReference type="Pfam" id="PF00611">
    <property type="entry name" value="FCH"/>
    <property type="match status" value="1"/>
</dbReference>
<evidence type="ECO:0000256" key="7">
    <source>
        <dbReference type="PROSITE-ProRule" id="PRU01077"/>
    </source>
</evidence>
<dbReference type="InterPro" id="IPR001452">
    <property type="entry name" value="SH3_domain"/>
</dbReference>
<dbReference type="AlphaFoldDB" id="A0AAV5RNB5"/>
<keyword evidence="12" id="KW-1185">Reference proteome</keyword>
<accession>A0AAV5RNB5</accession>
<evidence type="ECO:0000256" key="5">
    <source>
        <dbReference type="ARBA" id="ARBA00074946"/>
    </source>
</evidence>
<evidence type="ECO:0000259" key="10">
    <source>
        <dbReference type="PROSITE" id="PS51741"/>
    </source>
</evidence>
<evidence type="ECO:0000259" key="9">
    <source>
        <dbReference type="PROSITE" id="PS50002"/>
    </source>
</evidence>
<feature type="compositionally biased region" description="Basic and acidic residues" evidence="8">
    <location>
        <begin position="161"/>
        <end position="175"/>
    </location>
</feature>
<dbReference type="Gene3D" id="1.20.1270.60">
    <property type="entry name" value="Arfaptin homology (AH) domain/BAR domain"/>
    <property type="match status" value="1"/>
</dbReference>
<feature type="domain" description="F-BAR" evidence="10">
    <location>
        <begin position="1"/>
        <end position="259"/>
    </location>
</feature>
<comment type="function">
    <text evidence="3">Plays a role in endocytosis and trafficking to the vacuole. Functions with type I myosins to restore polarity of the actin cytoskeleton after NaCl stress.</text>
</comment>
<organism evidence="11 12">
    <name type="scientific">Starmerella bacillaris</name>
    <name type="common">Yeast</name>
    <name type="synonym">Candida zemplinina</name>
    <dbReference type="NCBI Taxonomy" id="1247836"/>
    <lineage>
        <taxon>Eukaryota</taxon>
        <taxon>Fungi</taxon>
        <taxon>Dikarya</taxon>
        <taxon>Ascomycota</taxon>
        <taxon>Saccharomycotina</taxon>
        <taxon>Dipodascomycetes</taxon>
        <taxon>Dipodascales</taxon>
        <taxon>Trichomonascaceae</taxon>
        <taxon>Starmerella</taxon>
    </lineage>
</organism>
<dbReference type="InterPro" id="IPR001060">
    <property type="entry name" value="FCH_dom"/>
</dbReference>
<evidence type="ECO:0000256" key="8">
    <source>
        <dbReference type="SAM" id="MobiDB-lite"/>
    </source>
</evidence>
<dbReference type="Gene3D" id="2.30.30.40">
    <property type="entry name" value="SH3 Domains"/>
    <property type="match status" value="2"/>
</dbReference>
<dbReference type="InterPro" id="IPR031160">
    <property type="entry name" value="F_BAR_dom"/>
</dbReference>
<dbReference type="PANTHER" id="PTHR15735:SF21">
    <property type="entry name" value="PROTEIN NERVOUS WRECK"/>
    <property type="match status" value="1"/>
</dbReference>
<feature type="region of interest" description="Disordered" evidence="8">
    <location>
        <begin position="150"/>
        <end position="175"/>
    </location>
</feature>
<dbReference type="GO" id="GO:0030833">
    <property type="term" value="P:regulation of actin filament polymerization"/>
    <property type="evidence" value="ECO:0007669"/>
    <property type="project" value="TreeGrafter"/>
</dbReference>
<evidence type="ECO:0000256" key="3">
    <source>
        <dbReference type="ARBA" id="ARBA00054085"/>
    </source>
</evidence>
<dbReference type="FunFam" id="1.20.1270.60:FF:000060">
    <property type="entry name" value="Actin polymerization protein Bzz1"/>
    <property type="match status" value="1"/>
</dbReference>
<feature type="region of interest" description="Disordered" evidence="8">
    <location>
        <begin position="505"/>
        <end position="548"/>
    </location>
</feature>
<dbReference type="InterPro" id="IPR036028">
    <property type="entry name" value="SH3-like_dom_sf"/>
</dbReference>
<protein>
    <recommendedName>
        <fullName evidence="5">Protein BZZ1</fullName>
    </recommendedName>
</protein>
<dbReference type="SUPFAM" id="SSF103657">
    <property type="entry name" value="BAR/IMD domain-like"/>
    <property type="match status" value="1"/>
</dbReference>